<accession>A0A9W6K1W4</accession>
<protein>
    <submittedName>
        <fullName evidence="2">Uncharacterized protein</fullName>
    </submittedName>
</protein>
<evidence type="ECO:0000313" key="2">
    <source>
        <dbReference type="EMBL" id="GLK86703.1"/>
    </source>
</evidence>
<reference evidence="2" key="1">
    <citation type="journal article" date="2014" name="Int. J. Syst. Evol. Microbiol.">
        <title>Complete genome sequence of Corynebacterium casei LMG S-19264T (=DSM 44701T), isolated from a smear-ripened cheese.</title>
        <authorList>
            <consortium name="US DOE Joint Genome Institute (JGI-PGF)"/>
            <person name="Walter F."/>
            <person name="Albersmeier A."/>
            <person name="Kalinowski J."/>
            <person name="Ruckert C."/>
        </authorList>
    </citation>
    <scope>NUCLEOTIDE SEQUENCE</scope>
    <source>
        <strain evidence="2">VKM B-2789</strain>
    </source>
</reference>
<dbReference type="AlphaFoldDB" id="A0A9W6K1W4"/>
<name>A0A9W6K1W4_9HYPH</name>
<evidence type="ECO:0000256" key="1">
    <source>
        <dbReference type="SAM" id="Phobius"/>
    </source>
</evidence>
<proteinExistence type="predicted"/>
<comment type="caution">
    <text evidence="2">The sequence shown here is derived from an EMBL/GenBank/DDBJ whole genome shotgun (WGS) entry which is preliminary data.</text>
</comment>
<reference evidence="2" key="2">
    <citation type="submission" date="2023-01" db="EMBL/GenBank/DDBJ databases">
        <authorList>
            <person name="Sun Q."/>
            <person name="Evtushenko L."/>
        </authorList>
    </citation>
    <scope>NUCLEOTIDE SEQUENCE</scope>
    <source>
        <strain evidence="2">VKM B-2789</strain>
    </source>
</reference>
<dbReference type="EMBL" id="BSFM01000021">
    <property type="protein sequence ID" value="GLK86703.1"/>
    <property type="molecule type" value="Genomic_DNA"/>
</dbReference>
<organism evidence="2 3">
    <name type="scientific">Ancylobacter defluvii</name>
    <dbReference type="NCBI Taxonomy" id="1282440"/>
    <lineage>
        <taxon>Bacteria</taxon>
        <taxon>Pseudomonadati</taxon>
        <taxon>Pseudomonadota</taxon>
        <taxon>Alphaproteobacteria</taxon>
        <taxon>Hyphomicrobiales</taxon>
        <taxon>Xanthobacteraceae</taxon>
        <taxon>Ancylobacter</taxon>
    </lineage>
</organism>
<dbReference type="Proteomes" id="UP001143330">
    <property type="component" value="Unassembled WGS sequence"/>
</dbReference>
<evidence type="ECO:0000313" key="3">
    <source>
        <dbReference type="Proteomes" id="UP001143330"/>
    </source>
</evidence>
<feature type="transmembrane region" description="Helical" evidence="1">
    <location>
        <begin position="71"/>
        <end position="94"/>
    </location>
</feature>
<sequence length="168" mass="18130">MTGIAFPRPRAIMAANVLALASYFILMPDTAPLWLAVAVQSLRAAVALMVVIIYGWSVVQICRANEPEPSNGLVIGILLAFAADFYGSIVGLAWRWNGRPEYWTSLAFWFMPAVLTTIAGLHHIAVPDAINGRVPRRNIIWIGVAFGMAGLIAGMIIGSQFPRLGLPG</sequence>
<keyword evidence="1" id="KW-0472">Membrane</keyword>
<gene>
    <name evidence="2" type="ORF">GCM10017653_47730</name>
</gene>
<keyword evidence="1" id="KW-1133">Transmembrane helix</keyword>
<keyword evidence="1" id="KW-0812">Transmembrane</keyword>
<keyword evidence="3" id="KW-1185">Reference proteome</keyword>
<dbReference type="RefSeq" id="WP_213363735.1">
    <property type="nucleotide sequence ID" value="NZ_BSFM01000021.1"/>
</dbReference>
<feature type="transmembrane region" description="Helical" evidence="1">
    <location>
        <begin position="34"/>
        <end position="59"/>
    </location>
</feature>
<feature type="transmembrane region" description="Helical" evidence="1">
    <location>
        <begin position="106"/>
        <end position="126"/>
    </location>
</feature>
<feature type="transmembrane region" description="Helical" evidence="1">
    <location>
        <begin position="12"/>
        <end position="28"/>
    </location>
</feature>
<feature type="transmembrane region" description="Helical" evidence="1">
    <location>
        <begin position="138"/>
        <end position="158"/>
    </location>
</feature>